<dbReference type="EMBL" id="BNCP01000027">
    <property type="protein sequence ID" value="GIL83812.1"/>
    <property type="molecule type" value="Genomic_DNA"/>
</dbReference>
<feature type="compositionally biased region" description="Gly residues" evidence="2">
    <location>
        <begin position="120"/>
        <end position="129"/>
    </location>
</feature>
<dbReference type="OrthoDB" id="547452at2759"/>
<keyword evidence="1" id="KW-0175">Coiled coil</keyword>
<name>A0A8J4FS81_9CHLO</name>
<dbReference type="AlphaFoldDB" id="A0A8J4FS81"/>
<feature type="compositionally biased region" description="Basic residues" evidence="2">
    <location>
        <begin position="95"/>
        <end position="104"/>
    </location>
</feature>
<accession>A0A8J4FS81</accession>
<sequence>MHLGHGPTQVSSLVSGEDDNDGGAVEADADDALAAKGEDLGVEGEGEAGVEEELQEDGAGEGGMGRAGGGAGGGAGPTASGTVQRGSALPPGRASLRHHVRHVPRQSSVANLGPRAANSSGGGGGGGNAGGGGAAGSGLGPLGLGMLGPGGLGGSASAAIAGEQLRRLANELEVMRHENRTLRQQLQRVNSGNFNVNGGGGGGGGDSPSFGKQQQQQSSDTHINNDSARLRKLEAELLSMRNELLGLSTAKKTADEENKQLKRDLLASQQQVAALLSRVLGVAGVTGAGGLLGAALPPVAASASAGILASLLGSSNTSPSPAPPTQAPLLAGAFDPTFFAAHLMALRQSGPPQRHPSSGGSGEGATANDVSASAMVI</sequence>
<keyword evidence="4" id="KW-1185">Reference proteome</keyword>
<feature type="compositionally biased region" description="Acidic residues" evidence="2">
    <location>
        <begin position="40"/>
        <end position="59"/>
    </location>
</feature>
<evidence type="ECO:0000313" key="3">
    <source>
        <dbReference type="EMBL" id="GIL83812.1"/>
    </source>
</evidence>
<evidence type="ECO:0000256" key="2">
    <source>
        <dbReference type="SAM" id="MobiDB-lite"/>
    </source>
</evidence>
<feature type="region of interest" description="Disordered" evidence="2">
    <location>
        <begin position="1"/>
        <end position="129"/>
    </location>
</feature>
<feature type="coiled-coil region" evidence="1">
    <location>
        <begin position="158"/>
        <end position="185"/>
    </location>
</feature>
<dbReference type="Proteomes" id="UP000747110">
    <property type="component" value="Unassembled WGS sequence"/>
</dbReference>
<organism evidence="3 4">
    <name type="scientific">Volvox reticuliferus</name>
    <dbReference type="NCBI Taxonomy" id="1737510"/>
    <lineage>
        <taxon>Eukaryota</taxon>
        <taxon>Viridiplantae</taxon>
        <taxon>Chlorophyta</taxon>
        <taxon>core chlorophytes</taxon>
        <taxon>Chlorophyceae</taxon>
        <taxon>CS clade</taxon>
        <taxon>Chlamydomonadales</taxon>
        <taxon>Volvocaceae</taxon>
        <taxon>Volvox</taxon>
    </lineage>
</organism>
<gene>
    <name evidence="3" type="ORF">Vretifemale_12547</name>
</gene>
<feature type="region of interest" description="Disordered" evidence="2">
    <location>
        <begin position="185"/>
        <end position="227"/>
    </location>
</feature>
<comment type="caution">
    <text evidence="3">The sequence shown here is derived from an EMBL/GenBank/DDBJ whole genome shotgun (WGS) entry which is preliminary data.</text>
</comment>
<proteinExistence type="predicted"/>
<feature type="compositionally biased region" description="Polar residues" evidence="2">
    <location>
        <begin position="185"/>
        <end position="196"/>
    </location>
</feature>
<evidence type="ECO:0000256" key="1">
    <source>
        <dbReference type="SAM" id="Coils"/>
    </source>
</evidence>
<feature type="compositionally biased region" description="Gly residues" evidence="2">
    <location>
        <begin position="60"/>
        <end position="76"/>
    </location>
</feature>
<feature type="region of interest" description="Disordered" evidence="2">
    <location>
        <begin position="348"/>
        <end position="377"/>
    </location>
</feature>
<feature type="compositionally biased region" description="Polar residues" evidence="2">
    <location>
        <begin position="210"/>
        <end position="227"/>
    </location>
</feature>
<reference evidence="3" key="1">
    <citation type="journal article" date="2021" name="Proc. Natl. Acad. Sci. U.S.A.">
        <title>Three genomes in the algal genus Volvox reveal the fate of a haploid sex-determining region after a transition to homothallism.</title>
        <authorList>
            <person name="Yamamoto K."/>
            <person name="Hamaji T."/>
            <person name="Kawai-Toyooka H."/>
            <person name="Matsuzaki R."/>
            <person name="Takahashi F."/>
            <person name="Nishimura Y."/>
            <person name="Kawachi M."/>
            <person name="Noguchi H."/>
            <person name="Minakuchi Y."/>
            <person name="Umen J.G."/>
            <person name="Toyoda A."/>
            <person name="Nozaki H."/>
        </authorList>
    </citation>
    <scope>NUCLEOTIDE SEQUENCE</scope>
    <source>
        <strain evidence="3">NIES-3786</strain>
    </source>
</reference>
<feature type="compositionally biased region" description="Gly residues" evidence="2">
    <location>
        <begin position="197"/>
        <end position="206"/>
    </location>
</feature>
<evidence type="ECO:0000313" key="4">
    <source>
        <dbReference type="Proteomes" id="UP000747110"/>
    </source>
</evidence>
<feature type="compositionally biased region" description="Acidic residues" evidence="2">
    <location>
        <begin position="16"/>
        <end position="31"/>
    </location>
</feature>
<protein>
    <submittedName>
        <fullName evidence="3">Uncharacterized protein</fullName>
    </submittedName>
</protein>